<dbReference type="EMBL" id="JAAMPC010000014">
    <property type="protein sequence ID" value="KAG2264938.1"/>
    <property type="molecule type" value="Genomic_DNA"/>
</dbReference>
<evidence type="ECO:0000256" key="1">
    <source>
        <dbReference type="SAM" id="MobiDB-lite"/>
    </source>
</evidence>
<feature type="region of interest" description="Disordered" evidence="1">
    <location>
        <begin position="196"/>
        <end position="225"/>
    </location>
</feature>
<dbReference type="AlphaFoldDB" id="A0A8X7Q837"/>
<organism evidence="2 3">
    <name type="scientific">Brassica carinata</name>
    <name type="common">Ethiopian mustard</name>
    <name type="synonym">Abyssinian cabbage</name>
    <dbReference type="NCBI Taxonomy" id="52824"/>
    <lineage>
        <taxon>Eukaryota</taxon>
        <taxon>Viridiplantae</taxon>
        <taxon>Streptophyta</taxon>
        <taxon>Embryophyta</taxon>
        <taxon>Tracheophyta</taxon>
        <taxon>Spermatophyta</taxon>
        <taxon>Magnoliopsida</taxon>
        <taxon>eudicotyledons</taxon>
        <taxon>Gunneridae</taxon>
        <taxon>Pentapetalae</taxon>
        <taxon>rosids</taxon>
        <taxon>malvids</taxon>
        <taxon>Brassicales</taxon>
        <taxon>Brassicaceae</taxon>
        <taxon>Brassiceae</taxon>
        <taxon>Brassica</taxon>
    </lineage>
</organism>
<proteinExistence type="predicted"/>
<feature type="region of interest" description="Disordered" evidence="1">
    <location>
        <begin position="336"/>
        <end position="361"/>
    </location>
</feature>
<feature type="compositionally biased region" description="Low complexity" evidence="1">
    <location>
        <begin position="199"/>
        <end position="225"/>
    </location>
</feature>
<feature type="compositionally biased region" description="Polar residues" evidence="1">
    <location>
        <begin position="348"/>
        <end position="361"/>
    </location>
</feature>
<reference evidence="2 3" key="1">
    <citation type="submission" date="2020-02" db="EMBL/GenBank/DDBJ databases">
        <authorList>
            <person name="Ma Q."/>
            <person name="Huang Y."/>
            <person name="Song X."/>
            <person name="Pei D."/>
        </authorList>
    </citation>
    <scope>NUCLEOTIDE SEQUENCE [LARGE SCALE GENOMIC DNA]</scope>
    <source>
        <strain evidence="2">Sxm20200214</strain>
        <tissue evidence="2">Leaf</tissue>
    </source>
</reference>
<feature type="region of interest" description="Disordered" evidence="1">
    <location>
        <begin position="30"/>
        <end position="49"/>
    </location>
</feature>
<evidence type="ECO:0000313" key="3">
    <source>
        <dbReference type="Proteomes" id="UP000886595"/>
    </source>
</evidence>
<accession>A0A8X7Q837</accession>
<dbReference type="Proteomes" id="UP000886595">
    <property type="component" value="Unassembled WGS sequence"/>
</dbReference>
<dbReference type="OrthoDB" id="10521194at2759"/>
<comment type="caution">
    <text evidence="2">The sequence shown here is derived from an EMBL/GenBank/DDBJ whole genome shotgun (WGS) entry which is preliminary data.</text>
</comment>
<protein>
    <submittedName>
        <fullName evidence="2">Uncharacterized protein</fullName>
    </submittedName>
</protein>
<name>A0A8X7Q837_BRACI</name>
<sequence length="361" mass="39311">MKEPTFLCDDAVERKLAGIKIYKESRGDYEEIQDPIPGEEEAEADPVQEEYERNIEAIENEADDEELWSGAGKQTMYSDDLICDEMYNPIDPFGIRKEKEIGAKRKGWLDDAEKNVASFGCVETGEASSSHGCKRQRCSLNQNSGEAYALSSLSTQTGVSAADLLASYLITPKSHVQIPKLDTVQNLNFIPVSSPQTAPSLLGPSPPVVSQVGSQTPTTENPQTNPITWADRANLSTDKTLKRMSTTPPSISQEGIPRVMIPDEVFERGALQHKDFVVARVQRSTVLASSLCHDSAVSPCPQRPPAPKLHCFAKPQTPLLCVSQLAGAAIINLDHLSSPPSRDHTRTVAVSQSLSVAARQT</sequence>
<keyword evidence="3" id="KW-1185">Reference proteome</keyword>
<gene>
    <name evidence="2" type="ORF">Bca52824_072017</name>
</gene>
<evidence type="ECO:0000313" key="2">
    <source>
        <dbReference type="EMBL" id="KAG2264938.1"/>
    </source>
</evidence>